<dbReference type="HOGENOM" id="CLU_3173391_0_0_9"/>
<comment type="caution">
    <text evidence="1">The sequence shown here is derived from an EMBL/GenBank/DDBJ whole genome shotgun (WGS) entry which is preliminary data.</text>
</comment>
<name>A0A0E1X9A2_STAAU</name>
<proteinExistence type="predicted"/>
<dbReference type="EMBL" id="ACJA02000002">
    <property type="protein sequence ID" value="EFH95959.1"/>
    <property type="molecule type" value="Genomic_DNA"/>
</dbReference>
<dbReference type="AlphaFoldDB" id="A0A0E1X9A2"/>
<reference evidence="1" key="1">
    <citation type="submission" date="2010-05" db="EMBL/GenBank/DDBJ databases">
        <authorList>
            <person name="Muzny D."/>
            <person name="Qin X."/>
            <person name="Buhay C."/>
            <person name="Dugan-Rocha S."/>
            <person name="Ding Y."/>
            <person name="Chen G."/>
            <person name="Hawes A."/>
            <person name="Holder M."/>
            <person name="Jhangiani S."/>
            <person name="Johnson A."/>
            <person name="Khan Z."/>
            <person name="Li Z."/>
            <person name="Liu W."/>
            <person name="Liu X."/>
            <person name="Perez L."/>
            <person name="Shen H."/>
            <person name="Wang Q."/>
            <person name="Watt J."/>
            <person name="Xi L."/>
            <person name="Xin Y."/>
            <person name="Zhou J."/>
            <person name="Deng J."/>
            <person name="Jiang H."/>
            <person name="Liu Y."/>
            <person name="Qu J."/>
            <person name="Song X.-Z."/>
            <person name="Zhang L."/>
            <person name="Villasana D."/>
            <person name="Johnson A."/>
            <person name="Liu J."/>
            <person name="Liyanage D."/>
            <person name="Lorensuhewa L."/>
            <person name="Robinson T."/>
            <person name="Song A."/>
            <person name="Song B.-B."/>
            <person name="Dinh H."/>
            <person name="Thornton R."/>
            <person name="Coyle M."/>
            <person name="Francisco L."/>
            <person name="Jackson L."/>
            <person name="Javaid M."/>
            <person name="Korchina V."/>
            <person name="Kovar C."/>
            <person name="Mata R."/>
            <person name="Mathew T."/>
            <person name="Ngo R."/>
            <person name="Nguyen L."/>
            <person name="Nguyen N."/>
            <person name="Okwuonu G."/>
            <person name="Ongeri F."/>
            <person name="Pham C."/>
            <person name="Simmons D."/>
            <person name="Wilczek-Boney K."/>
            <person name="Hale W."/>
            <person name="Jakkamsetti A."/>
            <person name="Pham P."/>
            <person name="Ruth R."/>
            <person name="San Lucas F."/>
            <person name="Warren J."/>
            <person name="Zhang J."/>
            <person name="Zhao Z."/>
            <person name="Zhou C."/>
            <person name="Zhu D."/>
            <person name="Lee S."/>
            <person name="Bess C."/>
            <person name="Blankenburg K."/>
            <person name="Forbes L."/>
            <person name="Fu Q."/>
            <person name="Gubbala S."/>
            <person name="Hirani K."/>
            <person name="Jayaseelan J.C."/>
            <person name="Lara F."/>
            <person name="Munidasa M."/>
            <person name="Palculict T."/>
            <person name="Patil S."/>
            <person name="Pu L.-L."/>
            <person name="Saada N."/>
            <person name="Tang L."/>
            <person name="Weissenberger G."/>
            <person name="Zhu Y."/>
            <person name="Hemphill L."/>
            <person name="Shang Y."/>
            <person name="Youmans B."/>
            <person name="Ayvaz T."/>
            <person name="Ross M."/>
            <person name="Santibanez J."/>
            <person name="Aqrawi P."/>
            <person name="Gross S."/>
            <person name="Joshi V."/>
            <person name="Fowler G."/>
            <person name="Nazareth L."/>
            <person name="Reid J."/>
            <person name="Worley K."/>
            <person name="Petrosino J."/>
            <person name="Highlander S."/>
            <person name="Gibbs R."/>
        </authorList>
    </citation>
    <scope>NUCLEOTIDE SEQUENCE [LARGE SCALE GENOMIC DNA]</scope>
    <source>
        <strain evidence="1">MN8</strain>
    </source>
</reference>
<organism evidence="1">
    <name type="scientific">Staphylococcus aureus subsp. aureus MN8</name>
    <dbReference type="NCBI Taxonomy" id="548470"/>
    <lineage>
        <taxon>Bacteria</taxon>
        <taxon>Bacillati</taxon>
        <taxon>Bacillota</taxon>
        <taxon>Bacilli</taxon>
        <taxon>Bacillales</taxon>
        <taxon>Staphylococcaceae</taxon>
        <taxon>Staphylococcus</taxon>
    </lineage>
</organism>
<accession>A0A0E1X9A2</accession>
<protein>
    <recommendedName>
        <fullName evidence="2">Phage protein</fullName>
    </recommendedName>
</protein>
<evidence type="ECO:0008006" key="2">
    <source>
        <dbReference type="Google" id="ProtNLM"/>
    </source>
</evidence>
<dbReference type="Proteomes" id="UP000003455">
    <property type="component" value="Chromosome"/>
</dbReference>
<evidence type="ECO:0000313" key="1">
    <source>
        <dbReference type="EMBL" id="EFH95959.1"/>
    </source>
</evidence>
<gene>
    <name evidence="1" type="ORF">HMPREF0769_11342</name>
</gene>
<sequence length="48" mass="5520">MMANPAEEIKVKKDNMTITVTKKAFDSYYSLVGYKEVKSRRTTSDKSE</sequence>